<gene>
    <name evidence="1" type="ORF">F2Q69_00056422</name>
</gene>
<name>A0A8S9N7D4_BRACR</name>
<comment type="caution">
    <text evidence="1">The sequence shown here is derived from an EMBL/GenBank/DDBJ whole genome shotgun (WGS) entry which is preliminary data.</text>
</comment>
<dbReference type="EMBL" id="QGKX02002183">
    <property type="protein sequence ID" value="KAF3488544.1"/>
    <property type="molecule type" value="Genomic_DNA"/>
</dbReference>
<evidence type="ECO:0000313" key="2">
    <source>
        <dbReference type="Proteomes" id="UP000712600"/>
    </source>
</evidence>
<dbReference type="AlphaFoldDB" id="A0A8S9N7D4"/>
<dbReference type="Proteomes" id="UP000712600">
    <property type="component" value="Unassembled WGS sequence"/>
</dbReference>
<evidence type="ECO:0000313" key="1">
    <source>
        <dbReference type="EMBL" id="KAF3488544.1"/>
    </source>
</evidence>
<accession>A0A8S9N7D4</accession>
<organism evidence="1 2">
    <name type="scientific">Brassica cretica</name>
    <name type="common">Mustard</name>
    <dbReference type="NCBI Taxonomy" id="69181"/>
    <lineage>
        <taxon>Eukaryota</taxon>
        <taxon>Viridiplantae</taxon>
        <taxon>Streptophyta</taxon>
        <taxon>Embryophyta</taxon>
        <taxon>Tracheophyta</taxon>
        <taxon>Spermatophyta</taxon>
        <taxon>Magnoliopsida</taxon>
        <taxon>eudicotyledons</taxon>
        <taxon>Gunneridae</taxon>
        <taxon>Pentapetalae</taxon>
        <taxon>rosids</taxon>
        <taxon>malvids</taxon>
        <taxon>Brassicales</taxon>
        <taxon>Brassicaceae</taxon>
        <taxon>Brassiceae</taxon>
        <taxon>Brassica</taxon>
    </lineage>
</organism>
<proteinExistence type="predicted"/>
<reference evidence="1" key="1">
    <citation type="submission" date="2019-12" db="EMBL/GenBank/DDBJ databases">
        <title>Genome sequencing and annotation of Brassica cretica.</title>
        <authorList>
            <person name="Studholme D.J."/>
            <person name="Sarris P."/>
        </authorList>
    </citation>
    <scope>NUCLEOTIDE SEQUENCE</scope>
    <source>
        <strain evidence="1">PFS-109/04</strain>
        <tissue evidence="1">Leaf</tissue>
    </source>
</reference>
<sequence length="94" mass="10163">MSSYIFDSVVMVMYTSPTSTKEVVSTIATLASFSVLCFCSKNAGKPKSSSIFEPPHLSSLWCFVVIETSSSHSQFDSILIVSQLKLPRGNSSSS</sequence>
<protein>
    <submittedName>
        <fullName evidence="1">Uncharacterized protein</fullName>
    </submittedName>
</protein>